<dbReference type="EMBL" id="DVLP01000185">
    <property type="protein sequence ID" value="HIT75137.1"/>
    <property type="molecule type" value="Genomic_DNA"/>
</dbReference>
<dbReference type="Gene3D" id="2.30.30.40">
    <property type="entry name" value="SH3 Domains"/>
    <property type="match status" value="2"/>
</dbReference>
<reference evidence="2" key="1">
    <citation type="submission" date="2020-10" db="EMBL/GenBank/DDBJ databases">
        <authorList>
            <person name="Gilroy R."/>
        </authorList>
    </citation>
    <scope>NUCLEOTIDE SEQUENCE</scope>
    <source>
        <strain evidence="2">ChiGjej1B1-24693</strain>
    </source>
</reference>
<evidence type="ECO:0000313" key="3">
    <source>
        <dbReference type="Proteomes" id="UP000886842"/>
    </source>
</evidence>
<sequence>MTRSTTRATTRTLARRAAGGLMAAGMAAAVAASGAGMAQAAPQDDLPRVIADANIRTAPGTSAGISKIYPAGTDVDIACVSPGSPVGPDQDRDWYALSDGKGWISATLVRHAGEVEPCHTGLGNARGRTTGDLNVRNGPSVRDTRIGTIPVDTAVELVCSVDRGGDVDGSRDWYLLSGGNWVSAQYVRADRDKVPACDS</sequence>
<accession>A0A9D1KMV3</accession>
<organism evidence="2 3">
    <name type="scientific">Candidatus Avipropionibacterium avicola</name>
    <dbReference type="NCBI Taxonomy" id="2840701"/>
    <lineage>
        <taxon>Bacteria</taxon>
        <taxon>Bacillati</taxon>
        <taxon>Actinomycetota</taxon>
        <taxon>Actinomycetes</taxon>
        <taxon>Propionibacteriales</taxon>
        <taxon>Propionibacteriaceae</taxon>
        <taxon>Propionibacteriaceae incertae sedis</taxon>
        <taxon>Candidatus Avipropionibacterium</taxon>
    </lineage>
</organism>
<feature type="signal peptide" evidence="1">
    <location>
        <begin position="1"/>
        <end position="40"/>
    </location>
</feature>
<proteinExistence type="predicted"/>
<dbReference type="PROSITE" id="PS51318">
    <property type="entry name" value="TAT"/>
    <property type="match status" value="1"/>
</dbReference>
<reference evidence="2" key="2">
    <citation type="journal article" date="2021" name="PeerJ">
        <title>Extensive microbial diversity within the chicken gut microbiome revealed by metagenomics and culture.</title>
        <authorList>
            <person name="Gilroy R."/>
            <person name="Ravi A."/>
            <person name="Getino M."/>
            <person name="Pursley I."/>
            <person name="Horton D.L."/>
            <person name="Alikhan N.F."/>
            <person name="Baker D."/>
            <person name="Gharbi K."/>
            <person name="Hall N."/>
            <person name="Watson M."/>
            <person name="Adriaenssens E.M."/>
            <person name="Foster-Nyarko E."/>
            <person name="Jarju S."/>
            <person name="Secka A."/>
            <person name="Antonio M."/>
            <person name="Oren A."/>
            <person name="Chaudhuri R.R."/>
            <person name="La Ragione R."/>
            <person name="Hildebrand F."/>
            <person name="Pallen M.J."/>
        </authorList>
    </citation>
    <scope>NUCLEOTIDE SEQUENCE</scope>
    <source>
        <strain evidence="2">ChiGjej1B1-24693</strain>
    </source>
</reference>
<evidence type="ECO:0000313" key="2">
    <source>
        <dbReference type="EMBL" id="HIT75137.1"/>
    </source>
</evidence>
<name>A0A9D1KMV3_9ACTN</name>
<comment type="caution">
    <text evidence="2">The sequence shown here is derived from an EMBL/GenBank/DDBJ whole genome shotgun (WGS) entry which is preliminary data.</text>
</comment>
<dbReference type="AlphaFoldDB" id="A0A9D1KMV3"/>
<keyword evidence="1" id="KW-0732">Signal</keyword>
<dbReference type="Proteomes" id="UP000886842">
    <property type="component" value="Unassembled WGS sequence"/>
</dbReference>
<feature type="chain" id="PRO_5039674717" evidence="1">
    <location>
        <begin position="41"/>
        <end position="199"/>
    </location>
</feature>
<dbReference type="InterPro" id="IPR006311">
    <property type="entry name" value="TAT_signal"/>
</dbReference>
<protein>
    <submittedName>
        <fullName evidence="2">SH3 domain-containing protein</fullName>
    </submittedName>
</protein>
<evidence type="ECO:0000256" key="1">
    <source>
        <dbReference type="SAM" id="SignalP"/>
    </source>
</evidence>
<gene>
    <name evidence="2" type="ORF">IAA98_06105</name>
</gene>